<dbReference type="InterPro" id="IPR018214">
    <property type="entry name" value="GluRdtase_CS"/>
</dbReference>
<evidence type="ECO:0000256" key="2">
    <source>
        <dbReference type="ARBA" id="ARBA00005916"/>
    </source>
</evidence>
<comment type="miscellaneous">
    <text evidence="9">During catalysis, the active site Cys acts as a nucleophile attacking the alpha-carbonyl group of tRNA-bound glutamate with the formation of a thioester intermediate between enzyme and glutamate, and the concomitant release of tRNA(Glu). The thioester intermediate is finally reduced by direct hydride transfer from NADPH, to form the product GSA.</text>
</comment>
<dbReference type="EMBL" id="AP014836">
    <property type="protein sequence ID" value="BAW81179.1"/>
    <property type="molecule type" value="Genomic_DNA"/>
</dbReference>
<organism evidence="18 19">
    <name type="scientific">Candidatus Nitrosoglobus terrae</name>
    <dbReference type="NCBI Taxonomy" id="1630141"/>
    <lineage>
        <taxon>Bacteria</taxon>
        <taxon>Pseudomonadati</taxon>
        <taxon>Pseudomonadota</taxon>
        <taxon>Gammaproteobacteria</taxon>
        <taxon>Chromatiales</taxon>
        <taxon>Chromatiaceae</taxon>
        <taxon>Candidatus Nitrosoglobus</taxon>
    </lineage>
</organism>
<evidence type="ECO:0000259" key="17">
    <source>
        <dbReference type="Pfam" id="PF05201"/>
    </source>
</evidence>
<evidence type="ECO:0000256" key="1">
    <source>
        <dbReference type="ARBA" id="ARBA00005059"/>
    </source>
</evidence>
<evidence type="ECO:0000256" key="5">
    <source>
        <dbReference type="ARBA" id="ARBA00023002"/>
    </source>
</evidence>
<feature type="binding site" evidence="9 11">
    <location>
        <begin position="49"/>
        <end position="52"/>
    </location>
    <ligand>
        <name>substrate</name>
    </ligand>
</feature>
<dbReference type="Gene3D" id="3.30.460.30">
    <property type="entry name" value="Glutamyl-tRNA reductase, N-terminal domain"/>
    <property type="match status" value="1"/>
</dbReference>
<dbReference type="HAMAP" id="MF_00087">
    <property type="entry name" value="Glu_tRNA_reductase"/>
    <property type="match status" value="1"/>
</dbReference>
<evidence type="ECO:0000256" key="8">
    <source>
        <dbReference type="ARBA" id="ARBA00068659"/>
    </source>
</evidence>
<dbReference type="FunFam" id="3.40.50.720:FF:000031">
    <property type="entry name" value="Glutamyl-tRNA reductase"/>
    <property type="match status" value="1"/>
</dbReference>
<comment type="pathway">
    <text evidence="1 9 14">Porphyrin-containing compound metabolism; protoporphyrin-IX biosynthesis; 5-aminolevulinate from L-glutamyl-tRNA(Glu): step 1/2.</text>
</comment>
<dbReference type="InterPro" id="IPR000343">
    <property type="entry name" value="4pyrrol_synth_GluRdtase"/>
</dbReference>
<evidence type="ECO:0000256" key="9">
    <source>
        <dbReference type="HAMAP-Rule" id="MF_00087"/>
    </source>
</evidence>
<dbReference type="GO" id="GO:0008883">
    <property type="term" value="F:glutamyl-tRNA reductase activity"/>
    <property type="evidence" value="ECO:0007669"/>
    <property type="project" value="UniProtKB-UniRule"/>
</dbReference>
<feature type="site" description="Important for activity" evidence="9 13">
    <location>
        <position position="97"/>
    </location>
</feature>
<dbReference type="SUPFAM" id="SSF69075">
    <property type="entry name" value="Glutamyl tRNA-reductase dimerization domain"/>
    <property type="match status" value="1"/>
</dbReference>
<dbReference type="Pfam" id="PF05201">
    <property type="entry name" value="GlutR_N"/>
    <property type="match status" value="1"/>
</dbReference>
<evidence type="ECO:0000256" key="4">
    <source>
        <dbReference type="ARBA" id="ARBA00022857"/>
    </source>
</evidence>
<dbReference type="EC" id="1.2.1.70" evidence="3 9"/>
<name>A0A1Q2SQ12_9GAMM</name>
<feature type="binding site" evidence="9 11">
    <location>
        <begin position="112"/>
        <end position="114"/>
    </location>
    <ligand>
        <name>substrate</name>
    </ligand>
</feature>
<dbReference type="Gene3D" id="3.40.50.720">
    <property type="entry name" value="NAD(P)-binding Rossmann-like Domain"/>
    <property type="match status" value="1"/>
</dbReference>
<dbReference type="AlphaFoldDB" id="A0A1Q2SQ12"/>
<feature type="binding site" evidence="9 12">
    <location>
        <begin position="187"/>
        <end position="192"/>
    </location>
    <ligand>
        <name>NADP(+)</name>
        <dbReference type="ChEBI" id="CHEBI:58349"/>
    </ligand>
</feature>
<dbReference type="Pfam" id="PF01488">
    <property type="entry name" value="Shikimate_DH"/>
    <property type="match status" value="1"/>
</dbReference>
<proteinExistence type="inferred from homology"/>
<dbReference type="GO" id="GO:0050661">
    <property type="term" value="F:NADP binding"/>
    <property type="evidence" value="ECO:0007669"/>
    <property type="project" value="InterPro"/>
</dbReference>
<dbReference type="Proteomes" id="UP000243679">
    <property type="component" value="Chromosome"/>
</dbReference>
<dbReference type="InterPro" id="IPR015896">
    <property type="entry name" value="4pyrrol_synth_GluRdtase_dimer"/>
</dbReference>
<evidence type="ECO:0000256" key="10">
    <source>
        <dbReference type="PIRSR" id="PIRSR000445-1"/>
    </source>
</evidence>
<evidence type="ECO:0000313" key="19">
    <source>
        <dbReference type="Proteomes" id="UP000243679"/>
    </source>
</evidence>
<dbReference type="InterPro" id="IPR036453">
    <property type="entry name" value="GluRdtase_dimer_dom_sf"/>
</dbReference>
<evidence type="ECO:0000259" key="16">
    <source>
        <dbReference type="Pfam" id="PF01488"/>
    </source>
</evidence>
<keyword evidence="19" id="KW-1185">Reference proteome</keyword>
<dbReference type="RefSeq" id="WP_096527647.1">
    <property type="nucleotide sequence ID" value="NZ_AP014836.1"/>
</dbReference>
<feature type="domain" description="Glutamyl-tRNA reductase N-terminal" evidence="17">
    <location>
        <begin position="6"/>
        <end position="154"/>
    </location>
</feature>
<feature type="domain" description="Tetrapyrrole biosynthesis glutamyl-tRNA reductase dimerisation" evidence="15">
    <location>
        <begin position="318"/>
        <end position="415"/>
    </location>
</feature>
<keyword evidence="4 9" id="KW-0521">NADP</keyword>
<evidence type="ECO:0000256" key="13">
    <source>
        <dbReference type="PIRSR" id="PIRSR000445-4"/>
    </source>
</evidence>
<dbReference type="NCBIfam" id="TIGR01035">
    <property type="entry name" value="hemA"/>
    <property type="match status" value="1"/>
</dbReference>
<feature type="binding site" evidence="9 11">
    <location>
        <position position="118"/>
    </location>
    <ligand>
        <name>substrate</name>
    </ligand>
</feature>
<evidence type="ECO:0000256" key="12">
    <source>
        <dbReference type="PIRSR" id="PIRSR000445-3"/>
    </source>
</evidence>
<dbReference type="PROSITE" id="PS00747">
    <property type="entry name" value="GLUTR"/>
    <property type="match status" value="1"/>
</dbReference>
<keyword evidence="5 9" id="KW-0560">Oxidoreductase</keyword>
<keyword evidence="6 9" id="KW-0627">Porphyrin biosynthesis</keyword>
<evidence type="ECO:0000256" key="14">
    <source>
        <dbReference type="RuleBase" id="RU000584"/>
    </source>
</evidence>
<dbReference type="InterPro" id="IPR036291">
    <property type="entry name" value="NAD(P)-bd_dom_sf"/>
</dbReference>
<evidence type="ECO:0000256" key="11">
    <source>
        <dbReference type="PIRSR" id="PIRSR000445-2"/>
    </source>
</evidence>
<feature type="binding site" evidence="9 11">
    <location>
        <position position="107"/>
    </location>
    <ligand>
        <name>substrate</name>
    </ligand>
</feature>
<dbReference type="InterPro" id="IPR006151">
    <property type="entry name" value="Shikm_DH/Glu-tRNA_Rdtase"/>
</dbReference>
<dbReference type="KEGG" id="ntt:TAO_1809"/>
<dbReference type="CDD" id="cd05213">
    <property type="entry name" value="NAD_bind_Glutamyl_tRNA_reduct"/>
    <property type="match status" value="1"/>
</dbReference>
<dbReference type="PIRSF" id="PIRSF000445">
    <property type="entry name" value="4pyrrol_synth_GluRdtase"/>
    <property type="match status" value="1"/>
</dbReference>
<evidence type="ECO:0000256" key="6">
    <source>
        <dbReference type="ARBA" id="ARBA00023244"/>
    </source>
</evidence>
<evidence type="ECO:0000256" key="7">
    <source>
        <dbReference type="ARBA" id="ARBA00047464"/>
    </source>
</evidence>
<comment type="catalytic activity">
    <reaction evidence="7 9 14">
        <text>(S)-4-amino-5-oxopentanoate + tRNA(Glu) + NADP(+) = L-glutamyl-tRNA(Glu) + NADPH + H(+)</text>
        <dbReference type="Rhea" id="RHEA:12344"/>
        <dbReference type="Rhea" id="RHEA-COMP:9663"/>
        <dbReference type="Rhea" id="RHEA-COMP:9680"/>
        <dbReference type="ChEBI" id="CHEBI:15378"/>
        <dbReference type="ChEBI" id="CHEBI:57501"/>
        <dbReference type="ChEBI" id="CHEBI:57783"/>
        <dbReference type="ChEBI" id="CHEBI:58349"/>
        <dbReference type="ChEBI" id="CHEBI:78442"/>
        <dbReference type="ChEBI" id="CHEBI:78520"/>
        <dbReference type="EC" id="1.2.1.70"/>
    </reaction>
</comment>
<comment type="subunit">
    <text evidence="9">Homodimer.</text>
</comment>
<sequence>MQLLALGVNHKTASVAVREQITFTPENLPSALAELVHHSDAKEAAILSTCNRTELYCGCMPGREEIIIEWLRQYHHIEPKTLKSCLYTHPDQLAVRHLLRVASGLDSMILGEPQILGQIKTAYHYALEAGTVGRILGRLFQHTFYVAKQIRTDTAIGTSPVSIAFAAVSLAKQIFGNLEATTAFLIGAGETIELAARHLFTNGIGRIIVANRSLEKAHQLASQFNGYAIPLAEMPKHLPEADIVISSTASQLPILGKGAVERALRIRKRRPIFMVDIAVPRDIEPEVGELQDIYLYNVDDLQEVVQESLQSRQEAAKQAEEIIDAQVENFMEWIRAQNAIPIICAVRDQANQLCKDALEKARRRMASGDDPNEILAILAHNLTNKLLHIPSRQLRTLSATGDKTALEAALKIFDINHFKV</sequence>
<dbReference type="FunFam" id="3.30.460.30:FF:000001">
    <property type="entry name" value="Glutamyl-tRNA reductase"/>
    <property type="match status" value="1"/>
</dbReference>
<gene>
    <name evidence="9" type="primary">hemA</name>
    <name evidence="18" type="ORF">TAO_1809</name>
</gene>
<dbReference type="InterPro" id="IPR036343">
    <property type="entry name" value="GluRdtase_N_sf"/>
</dbReference>
<dbReference type="SUPFAM" id="SSF51735">
    <property type="entry name" value="NAD(P)-binding Rossmann-fold domains"/>
    <property type="match status" value="1"/>
</dbReference>
<protein>
    <recommendedName>
        <fullName evidence="8 9">Glutamyl-tRNA reductase</fullName>
        <shortName evidence="9">GluTR</shortName>
        <ecNumber evidence="3 9">1.2.1.70</ecNumber>
    </recommendedName>
</protein>
<dbReference type="PANTHER" id="PTHR43013:SF1">
    <property type="entry name" value="GLUTAMYL-TRNA REDUCTASE"/>
    <property type="match status" value="1"/>
</dbReference>
<reference evidence="18 19" key="1">
    <citation type="journal article" date="2017" name="ISME J.">
        <title>An acid-tolerant ammonia-oxidizing ?-proteobacterium from soil.</title>
        <authorList>
            <person name="Hayatsu M."/>
            <person name="Tago K."/>
            <person name="Uchiyama I."/>
            <person name="Toyoda A."/>
            <person name="Wang Y."/>
            <person name="Shimomura Y."/>
            <person name="Okubo T."/>
            <person name="Kurisu F."/>
            <person name="Hirono Y."/>
            <person name="Nonaka K."/>
            <person name="Akiyama H."/>
            <person name="Itoh T."/>
            <person name="Takami H."/>
        </authorList>
    </citation>
    <scope>NUCLEOTIDE SEQUENCE [LARGE SCALE GENOMIC DNA]</scope>
    <source>
        <strain evidence="18 19">TAO100</strain>
    </source>
</reference>
<dbReference type="PANTHER" id="PTHR43013">
    <property type="entry name" value="GLUTAMYL-TRNA REDUCTASE"/>
    <property type="match status" value="1"/>
</dbReference>
<dbReference type="SUPFAM" id="SSF69742">
    <property type="entry name" value="Glutamyl tRNA-reductase catalytic, N-terminal domain"/>
    <property type="match status" value="1"/>
</dbReference>
<dbReference type="UniPathway" id="UPA00251">
    <property type="reaction ID" value="UER00316"/>
</dbReference>
<comment type="similarity">
    <text evidence="2 9 14">Belongs to the glutamyl-tRNA reductase family.</text>
</comment>
<evidence type="ECO:0000256" key="3">
    <source>
        <dbReference type="ARBA" id="ARBA00012970"/>
    </source>
</evidence>
<evidence type="ECO:0000313" key="18">
    <source>
        <dbReference type="EMBL" id="BAW81179.1"/>
    </source>
</evidence>
<feature type="domain" description="Quinate/shikimate 5-dehydrogenase/glutamyl-tRNA reductase" evidence="16">
    <location>
        <begin position="170"/>
        <end position="304"/>
    </location>
</feature>
<dbReference type="OrthoDB" id="110209at2"/>
<evidence type="ECO:0000259" key="15">
    <source>
        <dbReference type="Pfam" id="PF00745"/>
    </source>
</evidence>
<comment type="function">
    <text evidence="9">Catalyzes the NADPH-dependent reduction of glutamyl-tRNA(Glu) to glutamate 1-semialdehyde (GSA).</text>
</comment>
<dbReference type="Pfam" id="PF00745">
    <property type="entry name" value="GlutR_dimer"/>
    <property type="match status" value="1"/>
</dbReference>
<dbReference type="InterPro" id="IPR015895">
    <property type="entry name" value="4pyrrol_synth_GluRdtase_N"/>
</dbReference>
<feature type="active site" description="Nucleophile" evidence="9 10">
    <location>
        <position position="50"/>
    </location>
</feature>
<accession>A0A1Q2SQ12</accession>
<comment type="domain">
    <text evidence="9">Possesses an unusual extended V-shaped dimeric structure with each monomer consisting of three distinct domains arranged along a curved 'spinal' alpha-helix. The N-terminal catalytic domain specifically recognizes the glutamate moiety of the substrate. The second domain is the NADPH-binding domain, and the third C-terminal domain is responsible for dimerization.</text>
</comment>
<dbReference type="GO" id="GO:0019353">
    <property type="term" value="P:protoporphyrinogen IX biosynthetic process from glutamate"/>
    <property type="evidence" value="ECO:0007669"/>
    <property type="project" value="TreeGrafter"/>
</dbReference>